<sequence length="158" mass="17747">MRQDIPVRCFSISLLVLSRDATACRVLLLRRSGSTQHGAWCQIAGGIEPGESAWQTARREAQEETGLRLTQLYSADICEQFYEADRNAITLAPVFVAYVDAGSAVTLNHEHSEYYWATFDEAQQMLPFPGQHRTLQHVRRYFADSEPNAALLMPGAQD</sequence>
<dbReference type="InterPro" id="IPR051325">
    <property type="entry name" value="Nudix_hydrolase_domain"/>
</dbReference>
<dbReference type="SUPFAM" id="SSF55811">
    <property type="entry name" value="Nudix"/>
    <property type="match status" value="1"/>
</dbReference>
<dbReference type="Proteomes" id="UP000002734">
    <property type="component" value="Chromosome"/>
</dbReference>
<dbReference type="STRING" id="579405.Dd703_0969"/>
<keyword evidence="5" id="KW-1185">Reference proteome</keyword>
<dbReference type="eggNOG" id="COG0494">
    <property type="taxonomic scope" value="Bacteria"/>
</dbReference>
<name>C6CBJ0_MUSP7</name>
<comment type="cofactor">
    <cofactor evidence="1">
        <name>Mg(2+)</name>
        <dbReference type="ChEBI" id="CHEBI:18420"/>
    </cofactor>
</comment>
<dbReference type="RefSeq" id="WP_012764593.1">
    <property type="nucleotide sequence ID" value="NC_012880.1"/>
</dbReference>
<dbReference type="Gene3D" id="3.90.79.10">
    <property type="entry name" value="Nucleoside Triphosphate Pyrophosphohydrolase"/>
    <property type="match status" value="1"/>
</dbReference>
<evidence type="ECO:0000256" key="2">
    <source>
        <dbReference type="ARBA" id="ARBA00022801"/>
    </source>
</evidence>
<accession>C6CBJ0</accession>
<evidence type="ECO:0000256" key="1">
    <source>
        <dbReference type="ARBA" id="ARBA00001946"/>
    </source>
</evidence>
<dbReference type="GO" id="GO:0004081">
    <property type="term" value="F:bis(5'-nucleosyl)-tetraphosphatase (asymmetrical) activity"/>
    <property type="evidence" value="ECO:0007669"/>
    <property type="project" value="TreeGrafter"/>
</dbReference>
<evidence type="ECO:0000313" key="5">
    <source>
        <dbReference type="Proteomes" id="UP000002734"/>
    </source>
</evidence>
<dbReference type="PROSITE" id="PS00893">
    <property type="entry name" value="NUDIX_BOX"/>
    <property type="match status" value="1"/>
</dbReference>
<dbReference type="InterPro" id="IPR000086">
    <property type="entry name" value="NUDIX_hydrolase_dom"/>
</dbReference>
<dbReference type="CDD" id="cd04664">
    <property type="entry name" value="NUDIX_DHNTPase_like"/>
    <property type="match status" value="1"/>
</dbReference>
<dbReference type="AlphaFoldDB" id="C6CBJ0"/>
<dbReference type="InterPro" id="IPR020084">
    <property type="entry name" value="NUDIX_hydrolase_CS"/>
</dbReference>
<dbReference type="EMBL" id="CP001654">
    <property type="protein sequence ID" value="ACS84775.1"/>
    <property type="molecule type" value="Genomic_DNA"/>
</dbReference>
<dbReference type="PROSITE" id="PS51462">
    <property type="entry name" value="NUDIX"/>
    <property type="match status" value="1"/>
</dbReference>
<evidence type="ECO:0000313" key="4">
    <source>
        <dbReference type="EMBL" id="ACS84775.1"/>
    </source>
</evidence>
<dbReference type="HOGENOM" id="CLU_037162_22_1_6"/>
<dbReference type="PANTHER" id="PTHR21340:SF0">
    <property type="entry name" value="BIS(5'-NUCLEOSYL)-TETRAPHOSPHATASE [ASYMMETRICAL]"/>
    <property type="match status" value="1"/>
</dbReference>
<feature type="domain" description="Nudix hydrolase" evidence="3">
    <location>
        <begin position="7"/>
        <end position="139"/>
    </location>
</feature>
<protein>
    <submittedName>
        <fullName evidence="4">NUDIX hydrolase</fullName>
    </submittedName>
</protein>
<gene>
    <name evidence="4" type="ordered locus">Dd703_0969</name>
</gene>
<dbReference type="KEGG" id="dda:Dd703_0969"/>
<dbReference type="InterPro" id="IPR015797">
    <property type="entry name" value="NUDIX_hydrolase-like_dom_sf"/>
</dbReference>
<dbReference type="PANTHER" id="PTHR21340">
    <property type="entry name" value="DIADENOSINE 5,5-P1,P4-TETRAPHOSPHATE PYROPHOSPHOHYDROLASE MUTT"/>
    <property type="match status" value="1"/>
</dbReference>
<organism evidence="4 5">
    <name type="scientific">Musicola paradisiaca (strain Ech703)</name>
    <name type="common">Dickeya paradisiaca</name>
    <name type="synonym">Dickeya dadantii</name>
    <dbReference type="NCBI Taxonomy" id="579405"/>
    <lineage>
        <taxon>Bacteria</taxon>
        <taxon>Pseudomonadati</taxon>
        <taxon>Pseudomonadota</taxon>
        <taxon>Gammaproteobacteria</taxon>
        <taxon>Enterobacterales</taxon>
        <taxon>Pectobacteriaceae</taxon>
        <taxon>Musicola</taxon>
    </lineage>
</organism>
<keyword evidence="2 4" id="KW-0378">Hydrolase</keyword>
<dbReference type="GO" id="GO:0006754">
    <property type="term" value="P:ATP biosynthetic process"/>
    <property type="evidence" value="ECO:0007669"/>
    <property type="project" value="TreeGrafter"/>
</dbReference>
<reference evidence="4" key="1">
    <citation type="submission" date="2009-06" db="EMBL/GenBank/DDBJ databases">
        <title>Complete sequence of Dickeya dadantii Ech703.</title>
        <authorList>
            <consortium name="US DOE Joint Genome Institute"/>
            <person name="Lucas S."/>
            <person name="Copeland A."/>
            <person name="Lapidus A."/>
            <person name="Glavina del Rio T."/>
            <person name="Dalin E."/>
            <person name="Tice H."/>
            <person name="Bruce D."/>
            <person name="Goodwin L."/>
            <person name="Pitluck S."/>
            <person name="Chertkov O."/>
            <person name="Brettin T."/>
            <person name="Detter J.C."/>
            <person name="Han C."/>
            <person name="Larimer F."/>
            <person name="Land M."/>
            <person name="Hauser L."/>
            <person name="Kyrpides N."/>
            <person name="Mikhailova N."/>
            <person name="Balakrishnan V."/>
            <person name="Glasner J."/>
            <person name="Perna N.T."/>
        </authorList>
    </citation>
    <scope>NUCLEOTIDE SEQUENCE [LARGE SCALE GENOMIC DNA]</scope>
    <source>
        <strain evidence="4">Ech703</strain>
    </source>
</reference>
<evidence type="ECO:0000259" key="3">
    <source>
        <dbReference type="PROSITE" id="PS51462"/>
    </source>
</evidence>
<proteinExistence type="predicted"/>
<dbReference type="Pfam" id="PF00293">
    <property type="entry name" value="NUDIX"/>
    <property type="match status" value="1"/>
</dbReference>
<dbReference type="GO" id="GO:0006167">
    <property type="term" value="P:AMP biosynthetic process"/>
    <property type="evidence" value="ECO:0007669"/>
    <property type="project" value="TreeGrafter"/>
</dbReference>